<feature type="transmembrane region" description="Helical" evidence="1">
    <location>
        <begin position="199"/>
        <end position="218"/>
    </location>
</feature>
<evidence type="ECO:0000259" key="3">
    <source>
        <dbReference type="Pfam" id="PF03703"/>
    </source>
</evidence>
<organism evidence="4 5">
    <name type="scientific">Microlunatus aurantiacus</name>
    <dbReference type="NCBI Taxonomy" id="446786"/>
    <lineage>
        <taxon>Bacteria</taxon>
        <taxon>Bacillati</taxon>
        <taxon>Actinomycetota</taxon>
        <taxon>Actinomycetes</taxon>
        <taxon>Propionibacteriales</taxon>
        <taxon>Propionibacteriaceae</taxon>
        <taxon>Microlunatus</taxon>
    </lineage>
</organism>
<feature type="domain" description="YdbS-like PH" evidence="3">
    <location>
        <begin position="227"/>
        <end position="306"/>
    </location>
</feature>
<dbReference type="PANTHER" id="PTHR34473">
    <property type="entry name" value="UPF0699 TRANSMEMBRANE PROTEIN YDBS"/>
    <property type="match status" value="1"/>
</dbReference>
<evidence type="ECO:0008006" key="6">
    <source>
        <dbReference type="Google" id="ProtNLM"/>
    </source>
</evidence>
<feature type="domain" description="YdbS-like PH" evidence="3">
    <location>
        <begin position="342"/>
        <end position="408"/>
    </location>
</feature>
<gene>
    <name evidence="4" type="ORF">GCM10022204_15820</name>
</gene>
<keyword evidence="5" id="KW-1185">Reference proteome</keyword>
<dbReference type="Pfam" id="PF01636">
    <property type="entry name" value="APH"/>
    <property type="match status" value="1"/>
</dbReference>
<dbReference type="InterPro" id="IPR011009">
    <property type="entry name" value="Kinase-like_dom_sf"/>
</dbReference>
<feature type="domain" description="Aminoglycoside phosphotransferase" evidence="2">
    <location>
        <begin position="467"/>
        <end position="711"/>
    </location>
</feature>
<name>A0ABP7D6B2_9ACTN</name>
<dbReference type="InterPro" id="IPR005182">
    <property type="entry name" value="YdbS-like_PH"/>
</dbReference>
<evidence type="ECO:0000313" key="5">
    <source>
        <dbReference type="Proteomes" id="UP001500051"/>
    </source>
</evidence>
<dbReference type="Gene3D" id="3.90.1200.10">
    <property type="match status" value="1"/>
</dbReference>
<proteinExistence type="predicted"/>
<accession>A0ABP7D6B2</accession>
<protein>
    <recommendedName>
        <fullName evidence="6">PH domain-containing protein</fullName>
    </recommendedName>
</protein>
<feature type="transmembrane region" description="Helical" evidence="1">
    <location>
        <begin position="32"/>
        <end position="55"/>
    </location>
</feature>
<dbReference type="SUPFAM" id="SSF56112">
    <property type="entry name" value="Protein kinase-like (PK-like)"/>
    <property type="match status" value="1"/>
</dbReference>
<keyword evidence="1" id="KW-0472">Membrane</keyword>
<evidence type="ECO:0000259" key="2">
    <source>
        <dbReference type="Pfam" id="PF01636"/>
    </source>
</evidence>
<comment type="caution">
    <text evidence="4">The sequence shown here is derived from an EMBL/GenBank/DDBJ whole genome shotgun (WGS) entry which is preliminary data.</text>
</comment>
<keyword evidence="1" id="KW-0812">Transmembrane</keyword>
<feature type="domain" description="YdbS-like PH" evidence="3">
    <location>
        <begin position="52"/>
        <end position="130"/>
    </location>
</feature>
<keyword evidence="1" id="KW-1133">Transmembrane helix</keyword>
<dbReference type="EMBL" id="BAAAYX010000004">
    <property type="protein sequence ID" value="GAA3700019.1"/>
    <property type="molecule type" value="Genomic_DNA"/>
</dbReference>
<evidence type="ECO:0000313" key="4">
    <source>
        <dbReference type="EMBL" id="GAA3700019.1"/>
    </source>
</evidence>
<evidence type="ECO:0000256" key="1">
    <source>
        <dbReference type="SAM" id="Phobius"/>
    </source>
</evidence>
<sequence>MVLLAIVVGVGRELIPDGSGDEPGIVGLGLRWILLGVAGIVVLAAAAGFASWYFTRYVIDDEELRIETGAIFKNSKRVPFERVQSVDIIQQFAARIFGLAELRIEVGAGDSTIKLRYLTRQQAGSLRDYLLSRAHGDRVRIGEPGATSASVLTDLSVADQALVTVSPQRLVVGFLLSSEFLFSVAALVIALGVTAWFDVVGFALAGLIPLAIGLVSMIGRRVFQMFNFTLAQSARGVRVTRGLFNLTSQSVPVNRIQGIRVLQPILWRRLGWYRVDVNVLGYGSSEGSDNDTSATSVLVPVADGHDVAVTLGRILPGFDVGQVELHTSPRRARWLRPFDFWTLRYGTDDRVVITEHGWLTHIRNLVPHAKTQSVRLSQGPLQRRLGLADVHLDITRGPVTPIAHQLDAAAARALILSQLDLARAARAADRIRGSLEPTDPAAGDPTADDRGRRLVLERFGIGERDRVGSGGESEVYGLGPDRVLRIYRGGHEAPADMIAQLRPLYAGWSGQRIGLELPQILDAGEISGRWFSVDRRMSGGSLSTWLAGAETGARREALLGYLDAAGRIQQLPSPVRGHARLLGPGSPREFDTLVALLTDQLLRILPASQTRLEADVPGIAATWDELQVWLTARQGVPRLVHGDFCPPNTYVSVLPDGRPVISGVGDFSPHTLHADPMMDIAGAVMFLELEDYDGAAEDAAWLSGQAQTRFGPDVAEALPMYRRYFGFYFSNSFAFDPALYDWCRRQLTR</sequence>
<dbReference type="Pfam" id="PF03703">
    <property type="entry name" value="bPH_2"/>
    <property type="match status" value="3"/>
</dbReference>
<dbReference type="Proteomes" id="UP001500051">
    <property type="component" value="Unassembled WGS sequence"/>
</dbReference>
<reference evidence="5" key="1">
    <citation type="journal article" date="2019" name="Int. J. Syst. Evol. Microbiol.">
        <title>The Global Catalogue of Microorganisms (GCM) 10K type strain sequencing project: providing services to taxonomists for standard genome sequencing and annotation.</title>
        <authorList>
            <consortium name="The Broad Institute Genomics Platform"/>
            <consortium name="The Broad Institute Genome Sequencing Center for Infectious Disease"/>
            <person name="Wu L."/>
            <person name="Ma J."/>
        </authorList>
    </citation>
    <scope>NUCLEOTIDE SEQUENCE [LARGE SCALE GENOMIC DNA]</scope>
    <source>
        <strain evidence="5">JCM 16548</strain>
    </source>
</reference>
<dbReference type="PANTHER" id="PTHR34473:SF2">
    <property type="entry name" value="UPF0699 TRANSMEMBRANE PROTEIN YDBT"/>
    <property type="match status" value="1"/>
</dbReference>
<feature type="transmembrane region" description="Helical" evidence="1">
    <location>
        <begin position="170"/>
        <end position="193"/>
    </location>
</feature>
<dbReference type="InterPro" id="IPR002575">
    <property type="entry name" value="Aminoglycoside_PTrfase"/>
</dbReference>